<dbReference type="Gene3D" id="2.10.110.30">
    <property type="match status" value="1"/>
</dbReference>
<dbReference type="VEuPathDB" id="FungiDB:MCYG_08644"/>
<dbReference type="Pfam" id="PF02207">
    <property type="entry name" value="zf-UBR"/>
    <property type="match status" value="1"/>
</dbReference>
<feature type="zinc finger region" description="UBR-type" evidence="9">
    <location>
        <begin position="85"/>
        <end position="157"/>
    </location>
</feature>
<dbReference type="UniPathway" id="UPA00143"/>
<dbReference type="InterPro" id="IPR044046">
    <property type="entry name" value="E3_ligase_UBR-like_C"/>
</dbReference>
<feature type="compositionally biased region" description="Polar residues" evidence="11">
    <location>
        <begin position="1634"/>
        <end position="1643"/>
    </location>
</feature>
<dbReference type="InterPro" id="IPR055194">
    <property type="entry name" value="UBR1-like_WH"/>
</dbReference>
<dbReference type="GO" id="GO:0000151">
    <property type="term" value="C:ubiquitin ligase complex"/>
    <property type="evidence" value="ECO:0007669"/>
    <property type="project" value="TreeGrafter"/>
</dbReference>
<dbReference type="GO" id="GO:0061630">
    <property type="term" value="F:ubiquitin protein ligase activity"/>
    <property type="evidence" value="ECO:0007669"/>
    <property type="project" value="UniProtKB-UniRule"/>
</dbReference>
<comment type="pathway">
    <text evidence="2 10">Protein modification; protein ubiquitination.</text>
</comment>
<keyword evidence="7 10" id="KW-0862">Zinc</keyword>
<evidence type="ECO:0000313" key="14">
    <source>
        <dbReference type="Proteomes" id="UP000002035"/>
    </source>
</evidence>
<evidence type="ECO:0000259" key="12">
    <source>
        <dbReference type="PROSITE" id="PS51157"/>
    </source>
</evidence>
<dbReference type="STRING" id="554155.C5G122"/>
<dbReference type="Pfam" id="PF22960">
    <property type="entry name" value="WHD_UBR1"/>
    <property type="match status" value="1"/>
</dbReference>
<evidence type="ECO:0000313" key="13">
    <source>
        <dbReference type="EMBL" id="EEQ35825.1"/>
    </source>
</evidence>
<organism evidence="13 14">
    <name type="scientific">Arthroderma otae (strain ATCC MYA-4605 / CBS 113480)</name>
    <name type="common">Microsporum canis</name>
    <dbReference type="NCBI Taxonomy" id="554155"/>
    <lineage>
        <taxon>Eukaryota</taxon>
        <taxon>Fungi</taxon>
        <taxon>Dikarya</taxon>
        <taxon>Ascomycota</taxon>
        <taxon>Pezizomycotina</taxon>
        <taxon>Eurotiomycetes</taxon>
        <taxon>Eurotiomycetidae</taxon>
        <taxon>Onygenales</taxon>
        <taxon>Arthrodermataceae</taxon>
        <taxon>Microsporum</taxon>
    </lineage>
</organism>
<gene>
    <name evidence="13" type="ORF">MCYG_08644</name>
</gene>
<keyword evidence="3 10" id="KW-0808">Transferase</keyword>
<dbReference type="EMBL" id="DS995709">
    <property type="protein sequence ID" value="EEQ35825.1"/>
    <property type="molecule type" value="Genomic_DNA"/>
</dbReference>
<dbReference type="Gene3D" id="1.10.10.2670">
    <property type="entry name" value="E3 ubiquitin-protein ligase"/>
    <property type="match status" value="1"/>
</dbReference>
<keyword evidence="4 10" id="KW-0479">Metal-binding</keyword>
<evidence type="ECO:0000256" key="9">
    <source>
        <dbReference type="PROSITE-ProRule" id="PRU00508"/>
    </source>
</evidence>
<evidence type="ECO:0000256" key="6">
    <source>
        <dbReference type="ARBA" id="ARBA00022786"/>
    </source>
</evidence>
<feature type="compositionally biased region" description="Pro residues" evidence="11">
    <location>
        <begin position="469"/>
        <end position="486"/>
    </location>
</feature>
<feature type="region of interest" description="Disordered" evidence="11">
    <location>
        <begin position="1598"/>
        <end position="1621"/>
    </location>
</feature>
<dbReference type="PANTHER" id="PTHR21497">
    <property type="entry name" value="UBIQUITIN LIGASE E3 ALPHA-RELATED"/>
    <property type="match status" value="1"/>
</dbReference>
<dbReference type="SUPFAM" id="SSF46785">
    <property type="entry name" value="Winged helix' DNA-binding domain"/>
    <property type="match status" value="1"/>
</dbReference>
<evidence type="ECO:0000256" key="4">
    <source>
        <dbReference type="ARBA" id="ARBA00022723"/>
    </source>
</evidence>
<evidence type="ECO:0000256" key="7">
    <source>
        <dbReference type="ARBA" id="ARBA00022833"/>
    </source>
</evidence>
<evidence type="ECO:0000256" key="11">
    <source>
        <dbReference type="SAM" id="MobiDB-lite"/>
    </source>
</evidence>
<dbReference type="PANTHER" id="PTHR21497:SF24">
    <property type="entry name" value="E3 UBIQUITIN-PROTEIN LIGASE UBR1"/>
    <property type="match status" value="1"/>
</dbReference>
<dbReference type="GO" id="GO:0071596">
    <property type="term" value="P:ubiquitin-dependent protein catabolic process via the N-end rule pathway"/>
    <property type="evidence" value="ECO:0007669"/>
    <property type="project" value="UniProtKB-UniRule"/>
</dbReference>
<dbReference type="RefSeq" id="XP_002842813.1">
    <property type="nucleotide sequence ID" value="XM_002842767.1"/>
</dbReference>
<dbReference type="HOGENOM" id="CLU_000684_1_0_1"/>
<dbReference type="GO" id="GO:0005737">
    <property type="term" value="C:cytoplasm"/>
    <property type="evidence" value="ECO:0007669"/>
    <property type="project" value="TreeGrafter"/>
</dbReference>
<dbReference type="EC" id="2.3.2.27" evidence="10"/>
<sequence length="2167" mass="244104">MPRSLADVEKSLGQALVGFPARYQNRYDDKARKELIEILFRSLTGHNDEYLRLLFPNGPGNGCWNLSKAQGLEAGAEYSEAARGKRCGHTFKSGDAGYHCITCSIDETCCLCNRCFNASDHTGHKYAFFVSSGHSGCCDCGDEEAFRVPVNCAIHTALESDGQEEKKKKDENPVPEMLVAYIRMTMARVLDYFCDVISCSPEQLRLPKTEAGIRQDEVVSRLSGDWYHASDPEESEPEFALVLWNDEKHTINEVTNQVARACRERERFGLQKANESDEVGRSVVKYSKNLSGLLDVSRIIEQIRVTVTVRSARDTFREQMCATIIDWLSDISGCRVGDDGSLLRLMVCEQMLQPWHPGSAASNAGIGNKGIDDQSLDDGRIYQAVQIAQAEILAAEMVDFTDAEMEDTEDIRRAAEDDDDEDMDDAEVDQVQLDMHVQQVLGDAAGNTDEADLDMETRAEADIAEFGLPPQPPPPPPPPEQPPPGDGDPLVILPVTDDPQFSRKPVAIPKTPGVKQKANPTCLPHWQEKPRLFHERRNLPHEDLQQRTRLDWLILYDLRLWKKTRTDVRELYLATVVNVPEFKRVLGLRFSALYTALAQLYLIADREPDHSIIKLSLQLFTTPSITKEIVERGNFLTSIMAILYTFLTTRQVGEPHDVSPTATLAMDSGSITNRRLYHFFLDLRYILASEHIQSYLRTERQYLLQFMDLVKLTQGICPNVRAVGEHLEYETDAWIGASILMREVTRLCRIFCEAFRPNNLTEGDSNLADAIMHAALATMVNSMGLERKRFVQAEIKEPVRFKTVPYLEFEINAYNQSGRHTVVDFVVEKGSLSFHHALHYILSWLLECARSKPKDWVRSLLVQAVTLMKEKYSVTPPQALDADDVILAMFDFPIRVCAWLAQMKAGMWVRNGMSLRHQMGQYRAVISRDVAYCRDIFLIQAAMAICDPSRVLATLCDRYGILEWMKGEYVDRPGYDEGQHVDVADEFIHLLIILISERTSFSTGEDGSAIQHHIIRRDIAHTLCFKPLAYTDLSARIRDEVVEARDFQQILEEVATFRPPDGLNDTGTFELKPQYIGLIDPYSTQYSRNQRDEAENIFKQWKAKSTGKSVQEAIFEPKLEPVPAGLFTGYTKFTRTPLFAQIIHQFLEYCLMFKICTPTIQLTRIEPFLQTILHLTLLAVLEDPRADKENPEAEKETFTFHVLTKSKSTQLGDLTIIGLFQKISEAPPYEACAPKIRHILKGLWKNNPRLYSVISNDLVFPYGNIYQSSSTPVSDNEAEQKKKRALERQAKIMAQFKQQQQYFLNSQENIDLGEDEFDEAEEPLRFSEEVIRKYPSGNCILCQEDTNDSKLYGTFALVTESSIFRETDLKDQDFVKEALATPSSLDKSAESIRPFGVASENFERVRQLDSKGELIISTKQGLGKGFPAELHKQGPISTGCGHIMHYKCFETYYAATRRRHNQQVARNHPENLNLNEFVCPLCKALGNAFLPIIWRGQEMSYPGVAAPKIPFRDYIYRKIDPILLRFSKCALPKDDDKSFIPGYGGFFARYLSTTLTPSLSHGADDYLISGARDPRGLIGDYNATFRFNGYQGFADGQISEDDDRPFRTLPDDSPATHNPGATLAALIGAPTLANIPNPTSSSEGGEAQPTDAPSPFSELLAVYARLRDTMRFNAIPSRFEYQPGHLLPGDLVHTDALAKIFAYSITSVEIAQRGQETGQGITLVSGISETSLTHLRILCDTALAYSSLGSLEFPSALKTSHEFRDMHRRKMIQLFFGSPYLSSTGISNLGRDSMDIEPLLSTDIFALLAEASLCLVPVLDMEIMNLAQLCYIAEIIKVVLAYLLTPQGLKANMEQASEDPTTPDDYSLAKDFVMWVISAYRSCASFVADPALQVLLDGIDRNFIPKYRLRGCLEVVPKYILPFLRKTAILLNVRHGVDFADHDSDIKDESELDRLTMILRLPPIDEVFDKLSAADDGDPLSAIVCGWMEHFCISKHDAKAAGTLQPRLSLMHPAIFELVGLPYYFDSLLEEATQRTCMTTGKEVTDATICLFCGEIFCAQASCCMVNTRLGGCNRHLAKCGRNAGIFINIRKCAVVLLHNGNGCWRFAPYLDVHGEVDPGFRHRRRLMLNQKRYDRLLRDMWLSHSIPSAVSRKLESEVNNGGWETL</sequence>
<dbReference type="GeneID" id="9224027"/>
<accession>C5G122</accession>
<name>C5G122_ARTOC</name>
<evidence type="ECO:0000256" key="8">
    <source>
        <dbReference type="ARBA" id="ARBA00046341"/>
    </source>
</evidence>
<comment type="similarity">
    <text evidence="8 10">Belongs to the E3 ubiquitin-protein ligase UBR1-like family.</text>
</comment>
<comment type="catalytic activity">
    <reaction evidence="1 10">
        <text>S-ubiquitinyl-[E2 ubiquitin-conjugating enzyme]-L-cysteine + [acceptor protein]-L-lysine = [E2 ubiquitin-conjugating enzyme]-L-cysteine + N(6)-ubiquitinyl-[acceptor protein]-L-lysine.</text>
        <dbReference type="EC" id="2.3.2.27"/>
    </reaction>
</comment>
<dbReference type="CDD" id="cd19673">
    <property type="entry name" value="UBR-box_UBR3"/>
    <property type="match status" value="1"/>
</dbReference>
<evidence type="ECO:0000256" key="1">
    <source>
        <dbReference type="ARBA" id="ARBA00000900"/>
    </source>
</evidence>
<dbReference type="OrthoDB" id="26387at2759"/>
<feature type="region of interest" description="Disordered" evidence="11">
    <location>
        <begin position="465"/>
        <end position="493"/>
    </location>
</feature>
<reference evidence="14" key="1">
    <citation type="journal article" date="2012" name="MBio">
        <title>Comparative genome analysis of Trichophyton rubrum and related dermatophytes reveals candidate genes involved in infection.</title>
        <authorList>
            <person name="Martinez D.A."/>
            <person name="Oliver B.G."/>
            <person name="Graeser Y."/>
            <person name="Goldberg J.M."/>
            <person name="Li W."/>
            <person name="Martinez-Rossi N.M."/>
            <person name="Monod M."/>
            <person name="Shelest E."/>
            <person name="Barton R.C."/>
            <person name="Birch E."/>
            <person name="Brakhage A.A."/>
            <person name="Chen Z."/>
            <person name="Gurr S.J."/>
            <person name="Heiman D."/>
            <person name="Heitman J."/>
            <person name="Kosti I."/>
            <person name="Rossi A."/>
            <person name="Saif S."/>
            <person name="Samalova M."/>
            <person name="Saunders C.W."/>
            <person name="Shea T."/>
            <person name="Summerbell R.C."/>
            <person name="Xu J."/>
            <person name="Young S."/>
            <person name="Zeng Q."/>
            <person name="Birren B.W."/>
            <person name="Cuomo C.A."/>
            <person name="White T.C."/>
        </authorList>
    </citation>
    <scope>NUCLEOTIDE SEQUENCE [LARGE SCALE GENOMIC DNA]</scope>
    <source>
        <strain evidence="14">ATCC MYA-4605 / CBS 113480</strain>
    </source>
</reference>
<evidence type="ECO:0000256" key="10">
    <source>
        <dbReference type="RuleBase" id="RU366018"/>
    </source>
</evidence>
<dbReference type="CDD" id="cd16482">
    <property type="entry name" value="RING-H2_UBR1-like"/>
    <property type="match status" value="1"/>
</dbReference>
<dbReference type="InterPro" id="IPR039164">
    <property type="entry name" value="UBR1-like"/>
</dbReference>
<dbReference type="Proteomes" id="UP000002035">
    <property type="component" value="Unassembled WGS sequence"/>
</dbReference>
<evidence type="ECO:0000256" key="3">
    <source>
        <dbReference type="ARBA" id="ARBA00022679"/>
    </source>
</evidence>
<dbReference type="InterPro" id="IPR042065">
    <property type="entry name" value="E3_ELL-like"/>
</dbReference>
<feature type="domain" description="UBR-type" evidence="12">
    <location>
        <begin position="85"/>
        <end position="157"/>
    </location>
</feature>
<dbReference type="PROSITE" id="PS51157">
    <property type="entry name" value="ZF_UBR"/>
    <property type="match status" value="1"/>
</dbReference>
<dbReference type="GO" id="GO:0016567">
    <property type="term" value="P:protein ubiquitination"/>
    <property type="evidence" value="ECO:0007669"/>
    <property type="project" value="UniProtKB-UniRule"/>
</dbReference>
<dbReference type="Pfam" id="PF18995">
    <property type="entry name" value="PRT6_C"/>
    <property type="match status" value="1"/>
</dbReference>
<evidence type="ECO:0000256" key="5">
    <source>
        <dbReference type="ARBA" id="ARBA00022771"/>
    </source>
</evidence>
<evidence type="ECO:0000256" key="2">
    <source>
        <dbReference type="ARBA" id="ARBA00004906"/>
    </source>
</evidence>
<protein>
    <recommendedName>
        <fullName evidence="10">E3 ubiquitin-protein ligase</fullName>
        <ecNumber evidence="10">2.3.2.27</ecNumber>
    </recommendedName>
</protein>
<dbReference type="eggNOG" id="KOG1140">
    <property type="taxonomic scope" value="Eukaryota"/>
</dbReference>
<keyword evidence="14" id="KW-1185">Reference proteome</keyword>
<dbReference type="FunFam" id="2.10.110.30:FF:000002">
    <property type="entry name" value="Putative e3 ubiquitin-protein ligase ubr3"/>
    <property type="match status" value="1"/>
</dbReference>
<dbReference type="InterPro" id="IPR003126">
    <property type="entry name" value="Znf_UBR"/>
</dbReference>
<proteinExistence type="inferred from homology"/>
<dbReference type="OMA" id="EQLPKRM"/>
<feature type="region of interest" description="Disordered" evidence="11">
    <location>
        <begin position="1634"/>
        <end position="1654"/>
    </location>
</feature>
<keyword evidence="5 10" id="KW-0863">Zinc-finger</keyword>
<comment type="function">
    <text evidence="10">Ubiquitin ligase protein which is a component of the N-end rule pathway. Recognizes and binds to proteins bearing specific N-terminal residues that are destabilizing according to the N-end rule, leading to their ubiquitination and subsequent degradation.</text>
</comment>
<dbReference type="SMART" id="SM00396">
    <property type="entry name" value="ZnF_UBR1"/>
    <property type="match status" value="1"/>
</dbReference>
<dbReference type="GO" id="GO:0008270">
    <property type="term" value="F:zinc ion binding"/>
    <property type="evidence" value="ECO:0007669"/>
    <property type="project" value="UniProtKB-UniRule"/>
</dbReference>
<dbReference type="InterPro" id="IPR036390">
    <property type="entry name" value="WH_DNA-bd_sf"/>
</dbReference>
<keyword evidence="6 10" id="KW-0833">Ubl conjugation pathway</keyword>